<evidence type="ECO:0000313" key="2">
    <source>
        <dbReference type="EMBL" id="TFK83084.1"/>
    </source>
</evidence>
<reference evidence="2 3" key="1">
    <citation type="journal article" date="2019" name="Nat. Ecol. Evol.">
        <title>Megaphylogeny resolves global patterns of mushroom evolution.</title>
        <authorList>
            <person name="Varga T."/>
            <person name="Krizsan K."/>
            <person name="Foldi C."/>
            <person name="Dima B."/>
            <person name="Sanchez-Garcia M."/>
            <person name="Sanchez-Ramirez S."/>
            <person name="Szollosi G.J."/>
            <person name="Szarkandi J.G."/>
            <person name="Papp V."/>
            <person name="Albert L."/>
            <person name="Andreopoulos W."/>
            <person name="Angelini C."/>
            <person name="Antonin V."/>
            <person name="Barry K.W."/>
            <person name="Bougher N.L."/>
            <person name="Buchanan P."/>
            <person name="Buyck B."/>
            <person name="Bense V."/>
            <person name="Catcheside P."/>
            <person name="Chovatia M."/>
            <person name="Cooper J."/>
            <person name="Damon W."/>
            <person name="Desjardin D."/>
            <person name="Finy P."/>
            <person name="Geml J."/>
            <person name="Haridas S."/>
            <person name="Hughes K."/>
            <person name="Justo A."/>
            <person name="Karasinski D."/>
            <person name="Kautmanova I."/>
            <person name="Kiss B."/>
            <person name="Kocsube S."/>
            <person name="Kotiranta H."/>
            <person name="LaButti K.M."/>
            <person name="Lechner B.E."/>
            <person name="Liimatainen K."/>
            <person name="Lipzen A."/>
            <person name="Lukacs Z."/>
            <person name="Mihaltcheva S."/>
            <person name="Morgado L.N."/>
            <person name="Niskanen T."/>
            <person name="Noordeloos M.E."/>
            <person name="Ohm R.A."/>
            <person name="Ortiz-Santana B."/>
            <person name="Ovrebo C."/>
            <person name="Racz N."/>
            <person name="Riley R."/>
            <person name="Savchenko A."/>
            <person name="Shiryaev A."/>
            <person name="Soop K."/>
            <person name="Spirin V."/>
            <person name="Szebenyi C."/>
            <person name="Tomsovsky M."/>
            <person name="Tulloss R.E."/>
            <person name="Uehling J."/>
            <person name="Grigoriev I.V."/>
            <person name="Vagvolgyi C."/>
            <person name="Papp T."/>
            <person name="Martin F.M."/>
            <person name="Miettinen O."/>
            <person name="Hibbett D.S."/>
            <person name="Nagy L.G."/>
        </authorList>
    </citation>
    <scope>NUCLEOTIDE SEQUENCE [LARGE SCALE GENOMIC DNA]</scope>
    <source>
        <strain evidence="2 3">HHB13444</strain>
    </source>
</reference>
<feature type="compositionally biased region" description="Polar residues" evidence="1">
    <location>
        <begin position="250"/>
        <end position="259"/>
    </location>
</feature>
<dbReference type="EMBL" id="ML211423">
    <property type="protein sequence ID" value="TFK83084.1"/>
    <property type="molecule type" value="Genomic_DNA"/>
</dbReference>
<dbReference type="InParanoid" id="A0A5C3P0D2"/>
<feature type="compositionally biased region" description="Polar residues" evidence="1">
    <location>
        <begin position="228"/>
        <end position="242"/>
    </location>
</feature>
<protein>
    <submittedName>
        <fullName evidence="2">Uncharacterized protein</fullName>
    </submittedName>
</protein>
<accession>A0A5C3P0D2</accession>
<evidence type="ECO:0000256" key="1">
    <source>
        <dbReference type="SAM" id="MobiDB-lite"/>
    </source>
</evidence>
<proteinExistence type="predicted"/>
<feature type="compositionally biased region" description="Polar residues" evidence="1">
    <location>
        <begin position="166"/>
        <end position="175"/>
    </location>
</feature>
<feature type="compositionally biased region" description="Low complexity" evidence="1">
    <location>
        <begin position="74"/>
        <end position="113"/>
    </location>
</feature>
<keyword evidence="3" id="KW-1185">Reference proteome</keyword>
<feature type="compositionally biased region" description="Polar residues" evidence="1">
    <location>
        <begin position="196"/>
        <end position="207"/>
    </location>
</feature>
<feature type="region of interest" description="Disordered" evidence="1">
    <location>
        <begin position="19"/>
        <end position="259"/>
    </location>
</feature>
<gene>
    <name evidence="2" type="ORF">K466DRAFT_603174</name>
</gene>
<dbReference type="AlphaFoldDB" id="A0A5C3P0D2"/>
<evidence type="ECO:0000313" key="3">
    <source>
        <dbReference type="Proteomes" id="UP000308197"/>
    </source>
</evidence>
<feature type="compositionally biased region" description="Basic and acidic residues" evidence="1">
    <location>
        <begin position="210"/>
        <end position="226"/>
    </location>
</feature>
<sequence>MTFLSYVDECIQQERMLFPDDPISSLPQLSTPPAAVQTPHLVSFPDDPSNTLSPLPRFSDSSLPVAPLPRRSQHQQSASSRPSSSQMQSQSSVTSSSPFSDPSARPLPDALSSPPLPAHPGQDRVSFGARVPPLTLSPLAGASSLSGFPDHGRLPDPSSLLPNHAPPQSVNNTGYSPFVVDGRDASPPVQARGSRPSATSHAMSSAPRQPDARVNHDNVPRAEPRRASGTSLTGSMASSQWLSGPPFDGNDSSYGDLTW</sequence>
<name>A0A5C3P0D2_9APHY</name>
<feature type="compositionally biased region" description="Low complexity" evidence="1">
    <location>
        <begin position="132"/>
        <end position="147"/>
    </location>
</feature>
<organism evidence="2 3">
    <name type="scientific">Polyporus arcularius HHB13444</name>
    <dbReference type="NCBI Taxonomy" id="1314778"/>
    <lineage>
        <taxon>Eukaryota</taxon>
        <taxon>Fungi</taxon>
        <taxon>Dikarya</taxon>
        <taxon>Basidiomycota</taxon>
        <taxon>Agaricomycotina</taxon>
        <taxon>Agaricomycetes</taxon>
        <taxon>Polyporales</taxon>
        <taxon>Polyporaceae</taxon>
        <taxon>Polyporus</taxon>
    </lineage>
</organism>
<dbReference type="Proteomes" id="UP000308197">
    <property type="component" value="Unassembled WGS sequence"/>
</dbReference>